<proteinExistence type="predicted"/>
<dbReference type="AlphaFoldDB" id="A0A1A2Z050"/>
<evidence type="ECO:0000313" key="1">
    <source>
        <dbReference type="EMBL" id="OBI43013.1"/>
    </source>
</evidence>
<dbReference type="EMBL" id="LZKI01000064">
    <property type="protein sequence ID" value="OBI43013.1"/>
    <property type="molecule type" value="Genomic_DNA"/>
</dbReference>
<gene>
    <name evidence="1" type="ORF">A5708_19465</name>
</gene>
<name>A0A1A2Z050_9MYCO</name>
<organism evidence="1 2">
    <name type="scientific">Mycobacterium colombiense</name>
    <dbReference type="NCBI Taxonomy" id="339268"/>
    <lineage>
        <taxon>Bacteria</taxon>
        <taxon>Bacillati</taxon>
        <taxon>Actinomycetota</taxon>
        <taxon>Actinomycetes</taxon>
        <taxon>Mycobacteriales</taxon>
        <taxon>Mycobacteriaceae</taxon>
        <taxon>Mycobacterium</taxon>
        <taxon>Mycobacterium avium complex (MAC)</taxon>
    </lineage>
</organism>
<accession>A0A1A2Z050</accession>
<dbReference type="Proteomes" id="UP000091846">
    <property type="component" value="Unassembled WGS sequence"/>
</dbReference>
<sequence>MKLPPAGQLGMLTIGMQLDVVAETVKASTSANKIFFPLAIAGESRAGAEIAVAISQTSPCTAGCDFRPFHNGKRWSSA</sequence>
<comment type="caution">
    <text evidence="1">The sequence shown here is derived from an EMBL/GenBank/DDBJ whole genome shotgun (WGS) entry which is preliminary data.</text>
</comment>
<protein>
    <submittedName>
        <fullName evidence="1">Uncharacterized protein</fullName>
    </submittedName>
</protein>
<evidence type="ECO:0000313" key="2">
    <source>
        <dbReference type="Proteomes" id="UP000091846"/>
    </source>
</evidence>
<reference evidence="1 2" key="1">
    <citation type="submission" date="2016-06" db="EMBL/GenBank/DDBJ databases">
        <authorList>
            <person name="Kjaerup R.B."/>
            <person name="Dalgaard T.S."/>
            <person name="Juul-Madsen H.R."/>
        </authorList>
    </citation>
    <scope>NUCLEOTIDE SEQUENCE [LARGE SCALE GENOMIC DNA]</scope>
    <source>
        <strain evidence="1 2">E1334</strain>
    </source>
</reference>